<protein>
    <submittedName>
        <fullName evidence="2">Uncharacterized protein</fullName>
    </submittedName>
</protein>
<evidence type="ECO:0000313" key="2">
    <source>
        <dbReference type="EMBL" id="AGA29903.1"/>
    </source>
</evidence>
<reference evidence="2 3" key="1">
    <citation type="submission" date="2012-02" db="EMBL/GenBank/DDBJ databases">
        <title>Complete sequence of chromosome of Singulisphaera acidiphila DSM 18658.</title>
        <authorList>
            <consortium name="US DOE Joint Genome Institute (JGI-PGF)"/>
            <person name="Lucas S."/>
            <person name="Copeland A."/>
            <person name="Lapidus A."/>
            <person name="Glavina del Rio T."/>
            <person name="Dalin E."/>
            <person name="Tice H."/>
            <person name="Bruce D."/>
            <person name="Goodwin L."/>
            <person name="Pitluck S."/>
            <person name="Peters L."/>
            <person name="Ovchinnikova G."/>
            <person name="Chertkov O."/>
            <person name="Kyrpides N."/>
            <person name="Mavromatis K."/>
            <person name="Ivanova N."/>
            <person name="Brettin T."/>
            <person name="Detter J.C."/>
            <person name="Han C."/>
            <person name="Larimer F."/>
            <person name="Land M."/>
            <person name="Hauser L."/>
            <person name="Markowitz V."/>
            <person name="Cheng J.-F."/>
            <person name="Hugenholtz P."/>
            <person name="Woyke T."/>
            <person name="Wu D."/>
            <person name="Tindall B."/>
            <person name="Pomrenke H."/>
            <person name="Brambilla E."/>
            <person name="Klenk H.-P."/>
            <person name="Eisen J.A."/>
        </authorList>
    </citation>
    <scope>NUCLEOTIDE SEQUENCE [LARGE SCALE GENOMIC DNA]</scope>
    <source>
        <strain evidence="3">ATCC BAA-1392 / DSM 18658 / VKM B-2454 / MOB10</strain>
    </source>
</reference>
<evidence type="ECO:0000313" key="3">
    <source>
        <dbReference type="Proteomes" id="UP000010798"/>
    </source>
</evidence>
<keyword evidence="3" id="KW-1185">Reference proteome</keyword>
<organism evidence="2 3">
    <name type="scientific">Singulisphaera acidiphila (strain ATCC BAA-1392 / DSM 18658 / VKM B-2454 / MOB10)</name>
    <dbReference type="NCBI Taxonomy" id="886293"/>
    <lineage>
        <taxon>Bacteria</taxon>
        <taxon>Pseudomonadati</taxon>
        <taxon>Planctomycetota</taxon>
        <taxon>Planctomycetia</taxon>
        <taxon>Isosphaerales</taxon>
        <taxon>Isosphaeraceae</taxon>
        <taxon>Singulisphaera</taxon>
    </lineage>
</organism>
<gene>
    <name evidence="2" type="ordered locus">Sinac_5775</name>
</gene>
<proteinExistence type="predicted"/>
<dbReference type="KEGG" id="saci:Sinac_5775"/>
<sequence>MILKEIDEQPIATAGQPVSGYPRQIQTKGGGGFRLSLHWKAVNRQWHHYQTILDFNE</sequence>
<dbReference type="HOGENOM" id="CLU_2994273_0_0_0"/>
<feature type="region of interest" description="Disordered" evidence="1">
    <location>
        <begin position="1"/>
        <end position="23"/>
    </location>
</feature>
<dbReference type="AlphaFoldDB" id="L0DM42"/>
<evidence type="ECO:0000256" key="1">
    <source>
        <dbReference type="SAM" id="MobiDB-lite"/>
    </source>
</evidence>
<dbReference type="Proteomes" id="UP000010798">
    <property type="component" value="Chromosome"/>
</dbReference>
<accession>L0DM42</accession>
<dbReference type="EMBL" id="CP003364">
    <property type="protein sequence ID" value="AGA29903.1"/>
    <property type="molecule type" value="Genomic_DNA"/>
</dbReference>
<name>L0DM42_SINAD</name>